<comment type="caution">
    <text evidence="3">The sequence shown here is derived from an EMBL/GenBank/DDBJ whole genome shotgun (WGS) entry which is preliminary data.</text>
</comment>
<accession>A0ABU6SQ27</accession>
<dbReference type="PRINTS" id="PR00301">
    <property type="entry name" value="HEATSHOCK70"/>
</dbReference>
<dbReference type="InterPro" id="IPR029047">
    <property type="entry name" value="HSP70_peptide-bd_sf"/>
</dbReference>
<evidence type="ECO:0000313" key="3">
    <source>
        <dbReference type="EMBL" id="MED6138531.1"/>
    </source>
</evidence>
<gene>
    <name evidence="3" type="ORF">PIB30_075020</name>
</gene>
<dbReference type="SUPFAM" id="SSF53067">
    <property type="entry name" value="Actin-like ATPase domain"/>
    <property type="match status" value="1"/>
</dbReference>
<keyword evidence="1" id="KW-0547">Nucleotide-binding</keyword>
<keyword evidence="4" id="KW-1185">Reference proteome</keyword>
<dbReference type="Pfam" id="PF00012">
    <property type="entry name" value="HSP70"/>
    <property type="match status" value="1"/>
</dbReference>
<proteinExistence type="predicted"/>
<reference evidence="3 4" key="1">
    <citation type="journal article" date="2023" name="Plants (Basel)">
        <title>Bridging the Gap: Combining Genomics and Transcriptomics Approaches to Understand Stylosanthes scabra, an Orphan Legume from the Brazilian Caatinga.</title>
        <authorList>
            <person name="Ferreira-Neto J.R.C."/>
            <person name="da Silva M.D."/>
            <person name="Binneck E."/>
            <person name="de Melo N.F."/>
            <person name="da Silva R.H."/>
            <person name="de Melo A.L.T.M."/>
            <person name="Pandolfi V."/>
            <person name="Bustamante F.O."/>
            <person name="Brasileiro-Vidal A.C."/>
            <person name="Benko-Iseppon A.M."/>
        </authorList>
    </citation>
    <scope>NUCLEOTIDE SEQUENCE [LARGE SCALE GENOMIC DNA]</scope>
    <source>
        <tissue evidence="3">Leaves</tissue>
    </source>
</reference>
<dbReference type="EMBL" id="JASCZI010061361">
    <property type="protein sequence ID" value="MED6138531.1"/>
    <property type="molecule type" value="Genomic_DNA"/>
</dbReference>
<organism evidence="3 4">
    <name type="scientific">Stylosanthes scabra</name>
    <dbReference type="NCBI Taxonomy" id="79078"/>
    <lineage>
        <taxon>Eukaryota</taxon>
        <taxon>Viridiplantae</taxon>
        <taxon>Streptophyta</taxon>
        <taxon>Embryophyta</taxon>
        <taxon>Tracheophyta</taxon>
        <taxon>Spermatophyta</taxon>
        <taxon>Magnoliopsida</taxon>
        <taxon>eudicotyledons</taxon>
        <taxon>Gunneridae</taxon>
        <taxon>Pentapetalae</taxon>
        <taxon>rosids</taxon>
        <taxon>fabids</taxon>
        <taxon>Fabales</taxon>
        <taxon>Fabaceae</taxon>
        <taxon>Papilionoideae</taxon>
        <taxon>50 kb inversion clade</taxon>
        <taxon>dalbergioids sensu lato</taxon>
        <taxon>Dalbergieae</taxon>
        <taxon>Pterocarpus clade</taxon>
        <taxon>Stylosanthes</taxon>
    </lineage>
</organism>
<dbReference type="Proteomes" id="UP001341840">
    <property type="component" value="Unassembled WGS sequence"/>
</dbReference>
<evidence type="ECO:0000256" key="2">
    <source>
        <dbReference type="ARBA" id="ARBA00022840"/>
    </source>
</evidence>
<dbReference type="Gene3D" id="2.60.34.10">
    <property type="entry name" value="Substrate Binding Domain Of DNAk, Chain A, domain 1"/>
    <property type="match status" value="1"/>
</dbReference>
<dbReference type="InterPro" id="IPR043129">
    <property type="entry name" value="ATPase_NBD"/>
</dbReference>
<evidence type="ECO:0000256" key="1">
    <source>
        <dbReference type="ARBA" id="ARBA00022741"/>
    </source>
</evidence>
<name>A0ABU6SQ27_9FABA</name>
<evidence type="ECO:0000313" key="4">
    <source>
        <dbReference type="Proteomes" id="UP001341840"/>
    </source>
</evidence>
<keyword evidence="2" id="KW-0067">ATP-binding</keyword>
<dbReference type="SUPFAM" id="SSF100920">
    <property type="entry name" value="Heat shock protein 70kD (HSP70), peptide-binding domain"/>
    <property type="match status" value="1"/>
</dbReference>
<dbReference type="InterPro" id="IPR029048">
    <property type="entry name" value="HSP70_C_sf"/>
</dbReference>
<dbReference type="Gene3D" id="3.30.420.40">
    <property type="match status" value="1"/>
</dbReference>
<dbReference type="PANTHER" id="PTHR19375">
    <property type="entry name" value="HEAT SHOCK PROTEIN 70KDA"/>
    <property type="match status" value="1"/>
</dbReference>
<protein>
    <submittedName>
        <fullName evidence="3">Uncharacterized protein</fullName>
    </submittedName>
</protein>
<dbReference type="Gene3D" id="1.20.1270.10">
    <property type="match status" value="1"/>
</dbReference>
<sequence length="307" mass="34341">MDLFRECMEAVDKCLRDANIDKNYIHDVVLVGGSCRIPKVQKLLQKFFDDKDLCNSINPDEAVANGAAVQAALVSKGMKNVPDMVLSDVTPLSLGIAVKGDIRSVVIPRNSPIPIKKTAEFITIYDNQDNVLEQVYEGERSKASDNNLLGQFTLSGIPPAPRGHPIMVCFDIDSNGILCVSAKENTTGNRNQITITDDKGRMSNEEIARLVKEAEKYKAEDMKFLEKVEAINALDDYVYKMEKALMDQGICNMLSQCDMNNICYAISKARKLLDGDKELEEINVIKVVLYEVKFIFDPIMIMIGWLF</sequence>
<dbReference type="SUPFAM" id="SSF100934">
    <property type="entry name" value="Heat shock protein 70kD (HSP70), C-terminal subdomain"/>
    <property type="match status" value="1"/>
</dbReference>
<dbReference type="InterPro" id="IPR013126">
    <property type="entry name" value="Hsp_70_fam"/>
</dbReference>